<dbReference type="Pfam" id="PF17919">
    <property type="entry name" value="RT_RNaseH_2"/>
    <property type="match status" value="1"/>
</dbReference>
<evidence type="ECO:0000256" key="5">
    <source>
        <dbReference type="ARBA" id="ARBA00023268"/>
    </source>
</evidence>
<dbReference type="CDD" id="cd00303">
    <property type="entry name" value="retropepsin_like"/>
    <property type="match status" value="1"/>
</dbReference>
<dbReference type="Pfam" id="PF03732">
    <property type="entry name" value="Retrotrans_gag"/>
    <property type="match status" value="1"/>
</dbReference>
<dbReference type="OrthoDB" id="10037266at2759"/>
<dbReference type="GO" id="GO:0042575">
    <property type="term" value="C:DNA polymerase complex"/>
    <property type="evidence" value="ECO:0007669"/>
    <property type="project" value="UniProtKB-ARBA"/>
</dbReference>
<reference evidence="9 10" key="1">
    <citation type="journal article" date="2018" name="Gigascience">
        <title>Genomes of trombidid mites reveal novel predicted allergens and laterally-transferred genes associated with secondary metabolism.</title>
        <authorList>
            <person name="Dong X."/>
            <person name="Chaisiri K."/>
            <person name="Xia D."/>
            <person name="Armstrong S.D."/>
            <person name="Fang Y."/>
            <person name="Donnelly M.J."/>
            <person name="Kadowaki T."/>
            <person name="McGarry J.W."/>
            <person name="Darby A.C."/>
            <person name="Makepeace B.L."/>
        </authorList>
    </citation>
    <scope>NUCLEOTIDE SEQUENCE [LARGE SCALE GENOMIC DNA]</scope>
    <source>
        <strain evidence="9">UoL-WK</strain>
    </source>
</reference>
<dbReference type="GO" id="GO:0071897">
    <property type="term" value="P:DNA biosynthetic process"/>
    <property type="evidence" value="ECO:0007669"/>
    <property type="project" value="UniProtKB-ARBA"/>
</dbReference>
<evidence type="ECO:0000256" key="1">
    <source>
        <dbReference type="ARBA" id="ARBA00022679"/>
    </source>
</evidence>
<evidence type="ECO:0000256" key="3">
    <source>
        <dbReference type="ARBA" id="ARBA00022722"/>
    </source>
</evidence>
<dbReference type="GO" id="GO:0003676">
    <property type="term" value="F:nucleic acid binding"/>
    <property type="evidence" value="ECO:0007669"/>
    <property type="project" value="InterPro"/>
</dbReference>
<organism evidence="9 10">
    <name type="scientific">Dinothrombium tinctorium</name>
    <dbReference type="NCBI Taxonomy" id="1965070"/>
    <lineage>
        <taxon>Eukaryota</taxon>
        <taxon>Metazoa</taxon>
        <taxon>Ecdysozoa</taxon>
        <taxon>Arthropoda</taxon>
        <taxon>Chelicerata</taxon>
        <taxon>Arachnida</taxon>
        <taxon>Acari</taxon>
        <taxon>Acariformes</taxon>
        <taxon>Trombidiformes</taxon>
        <taxon>Prostigmata</taxon>
        <taxon>Anystina</taxon>
        <taxon>Parasitengona</taxon>
        <taxon>Trombidioidea</taxon>
        <taxon>Trombidiidae</taxon>
        <taxon>Dinothrombium</taxon>
    </lineage>
</organism>
<comment type="caution">
    <text evidence="9">The sequence shown here is derived from an EMBL/GenBank/DDBJ whole genome shotgun (WGS) entry which is preliminary data.</text>
</comment>
<dbReference type="InterPro" id="IPR043128">
    <property type="entry name" value="Rev_trsase/Diguanyl_cyclase"/>
</dbReference>
<dbReference type="PROSITE" id="PS50994">
    <property type="entry name" value="INTEGRASE"/>
    <property type="match status" value="1"/>
</dbReference>
<keyword evidence="1" id="KW-0808">Transferase</keyword>
<dbReference type="InterPro" id="IPR021109">
    <property type="entry name" value="Peptidase_aspartic_dom_sf"/>
</dbReference>
<evidence type="ECO:0000313" key="9">
    <source>
        <dbReference type="EMBL" id="RWS01991.1"/>
    </source>
</evidence>
<dbReference type="InterPro" id="IPR000477">
    <property type="entry name" value="RT_dom"/>
</dbReference>
<evidence type="ECO:0000313" key="10">
    <source>
        <dbReference type="Proteomes" id="UP000285301"/>
    </source>
</evidence>
<dbReference type="Gene3D" id="2.40.70.10">
    <property type="entry name" value="Acid Proteases"/>
    <property type="match status" value="1"/>
</dbReference>
<evidence type="ECO:0000259" key="7">
    <source>
        <dbReference type="PROSITE" id="PS50878"/>
    </source>
</evidence>
<dbReference type="InterPro" id="IPR036397">
    <property type="entry name" value="RNaseH_sf"/>
</dbReference>
<feature type="compositionally biased region" description="Polar residues" evidence="6">
    <location>
        <begin position="10"/>
        <end position="21"/>
    </location>
</feature>
<protein>
    <submittedName>
        <fullName evidence="9">Uncharacterized protein</fullName>
    </submittedName>
</protein>
<keyword evidence="10" id="KW-1185">Reference proteome</keyword>
<dbReference type="Gene3D" id="3.30.70.270">
    <property type="match status" value="2"/>
</dbReference>
<evidence type="ECO:0000259" key="8">
    <source>
        <dbReference type="PROSITE" id="PS50994"/>
    </source>
</evidence>
<feature type="region of interest" description="Disordered" evidence="6">
    <location>
        <begin position="1"/>
        <end position="21"/>
    </location>
</feature>
<dbReference type="Gene3D" id="3.30.420.10">
    <property type="entry name" value="Ribonuclease H-like superfamily/Ribonuclease H"/>
    <property type="match status" value="1"/>
</dbReference>
<dbReference type="PANTHER" id="PTHR37984:SF5">
    <property type="entry name" value="PROTEIN NYNRIN-LIKE"/>
    <property type="match status" value="1"/>
</dbReference>
<gene>
    <name evidence="9" type="ORF">B4U79_03274</name>
</gene>
<dbReference type="EMBL" id="NCKU01008317">
    <property type="protein sequence ID" value="RWS01991.1"/>
    <property type="molecule type" value="Genomic_DNA"/>
</dbReference>
<dbReference type="InterPro" id="IPR043502">
    <property type="entry name" value="DNA/RNA_pol_sf"/>
</dbReference>
<dbReference type="InterPro" id="IPR001584">
    <property type="entry name" value="Integrase_cat-core"/>
</dbReference>
<dbReference type="Gene3D" id="3.10.10.10">
    <property type="entry name" value="HIV Type 1 Reverse Transcriptase, subunit A, domain 1"/>
    <property type="match status" value="1"/>
</dbReference>
<keyword evidence="5" id="KW-0511">Multifunctional enzyme</keyword>
<dbReference type="InterPro" id="IPR024650">
    <property type="entry name" value="Peptidase_A2B"/>
</dbReference>
<feature type="domain" description="Integrase catalytic" evidence="8">
    <location>
        <begin position="1059"/>
        <end position="1172"/>
    </location>
</feature>
<sequence>MYQRRRARINDQSSSPELTSNVNHNVASVEQNHSQNAEMQSLPNILNELSKAFQTMHHRNETPLDLPIFRGLQQEDVFDFIETIELYKVSSGIDDELLARKIPRLLKDLALNWYMISISSNPEIANNWQALKQKLIDSFCPEKNSYIMMLEEKLRNRRQSNNEPFRNYYFDVLKLCSRIDLHMPESVKVSRLLQGIRPEIYRQLASSIPQTCNELFEKVQQIENVENVINMRNKDADLNSDLSPYLKPFLKAVNYFENIKTQNPALFMTATQSNNLPDPTFAFLTQAASSSTMKRAKDNYFSQKPETKKEFDSIHDRNKSNFARPRKIIGKAQGGLNGEPSETKTPTLASLSNFSSALFCEILVDNFKVKTIIDTGSGCSIIGNDLFRSLKRPLDSNFKGFLRLADGNLSKPSGFVVVDIKLGPRKFSVNALLLKSFPYEFLLGNDAMVKAKISINLKDSENLHLEFKNSKKTLPVNYLNADTIKCKTKRTTSFEPHSAKAVEIYTENPFLKSLNKNYVFEAYERLFFEFGLKAMFSIISKENSFSIFLVNYSEHYVTIPKHTKIGTIETCTSQINLIEGEENKTDNPSIIEQAIYKACASIPIEHKNNFVNLLMKYKSVFATHTKEIGLCKNFEMNIKTTDEEPIKLKPYRIPYSQRNELEKILQELLDADIIERSTSGYAAPIILVAKKQTNELRLFPLPRIDEIFDLVRESKVFSSLDVFKAYYHLLINEISRDKTAFICHLGTFQFKRCPFGLKNAPSECQRLMNTILKDVLYRCALVYLDDTIVHSKNIQMHLIDLDETFKCFLEANVKLNIKKCNFLKDEINFLGHTICSNGLKVQSNKIDAVKNISTPNTLSELRSFLGLANYYRNFIPDFAKITLPLTKLTRKGYDFEWSEECEMAFIEIKQRLCQPPILTFFNENLEQELHTDASDYGIGVNSNADCLSRSAQIENENEEKNFCLSELYTTNIYDIALEQQKDPFLSKIREILCGNCKKYNKSMRKKANNYELIEDRIYRINKKGFNKYLLAVPKSLINIILFSFHDDIFGGHDAVSNITANDVATFLIDDVILHFGAFSEIISDRGRQFTSDLVTKLCSDINAKNKFTTAYKPSTNGLTERTNRTLCQLISAHVEDDHSNWDDVLKYITFTYNTAPHSSTKYSPFYLTYGFNARLSIDIILNKEISKSTNRIQQIRDLNKFRIKAKQNNDKRQQKSKINYDKTKLNKEFNIGERVLLKYFQRNPGLSQKLAWTWNGPYLIKKKISPL</sequence>
<dbReference type="InterPro" id="IPR005162">
    <property type="entry name" value="Retrotrans_gag_dom"/>
</dbReference>
<proteinExistence type="predicted"/>
<dbReference type="AlphaFoldDB" id="A0A443QG42"/>
<dbReference type="Pfam" id="PF00078">
    <property type="entry name" value="RVT_1"/>
    <property type="match status" value="1"/>
</dbReference>
<dbReference type="GO" id="GO:0015074">
    <property type="term" value="P:DNA integration"/>
    <property type="evidence" value="ECO:0007669"/>
    <property type="project" value="InterPro"/>
</dbReference>
<evidence type="ECO:0000256" key="6">
    <source>
        <dbReference type="SAM" id="MobiDB-lite"/>
    </source>
</evidence>
<dbReference type="PROSITE" id="PS50878">
    <property type="entry name" value="RT_POL"/>
    <property type="match status" value="1"/>
</dbReference>
<dbReference type="SUPFAM" id="SSF50630">
    <property type="entry name" value="Acid proteases"/>
    <property type="match status" value="1"/>
</dbReference>
<name>A0A443QG42_9ACAR</name>
<feature type="non-terminal residue" evidence="9">
    <location>
        <position position="1267"/>
    </location>
</feature>
<dbReference type="Pfam" id="PF12384">
    <property type="entry name" value="Peptidase_A2B"/>
    <property type="match status" value="1"/>
</dbReference>
<dbReference type="FunFam" id="3.30.70.270:FF:000026">
    <property type="entry name" value="Transposon Ty3-G Gag-Pol polyprotein"/>
    <property type="match status" value="1"/>
</dbReference>
<keyword evidence="2" id="KW-0548">Nucleotidyltransferase</keyword>
<dbReference type="SUPFAM" id="SSF53098">
    <property type="entry name" value="Ribonuclease H-like"/>
    <property type="match status" value="1"/>
</dbReference>
<accession>A0A443QG42</accession>
<evidence type="ECO:0000256" key="2">
    <source>
        <dbReference type="ARBA" id="ARBA00022695"/>
    </source>
</evidence>
<dbReference type="SUPFAM" id="SSF56672">
    <property type="entry name" value="DNA/RNA polymerases"/>
    <property type="match status" value="1"/>
</dbReference>
<dbReference type="InterPro" id="IPR041577">
    <property type="entry name" value="RT_RNaseH_2"/>
</dbReference>
<dbReference type="Proteomes" id="UP000285301">
    <property type="component" value="Unassembled WGS sequence"/>
</dbReference>
<keyword evidence="4" id="KW-0378">Hydrolase</keyword>
<feature type="domain" description="Reverse transcriptase" evidence="7">
    <location>
        <begin position="637"/>
        <end position="834"/>
    </location>
</feature>
<dbReference type="GO" id="GO:0016779">
    <property type="term" value="F:nucleotidyltransferase activity"/>
    <property type="evidence" value="ECO:0007669"/>
    <property type="project" value="UniProtKB-KW"/>
</dbReference>
<dbReference type="PANTHER" id="PTHR37984">
    <property type="entry name" value="PROTEIN CBG26694"/>
    <property type="match status" value="1"/>
</dbReference>
<dbReference type="GO" id="GO:0004519">
    <property type="term" value="F:endonuclease activity"/>
    <property type="evidence" value="ECO:0007669"/>
    <property type="project" value="UniProtKB-KW"/>
</dbReference>
<evidence type="ECO:0000256" key="4">
    <source>
        <dbReference type="ARBA" id="ARBA00022759"/>
    </source>
</evidence>
<dbReference type="CDD" id="cd01647">
    <property type="entry name" value="RT_LTR"/>
    <property type="match status" value="1"/>
</dbReference>
<dbReference type="InterPro" id="IPR050951">
    <property type="entry name" value="Retrovirus_Pol_polyprotein"/>
</dbReference>
<dbReference type="InterPro" id="IPR012337">
    <property type="entry name" value="RNaseH-like_sf"/>
</dbReference>
<keyword evidence="4" id="KW-0255">Endonuclease</keyword>
<dbReference type="STRING" id="1965070.A0A443QG42"/>
<keyword evidence="3" id="KW-0540">Nuclease</keyword>